<evidence type="ECO:0000256" key="3">
    <source>
        <dbReference type="ARBA" id="ARBA00022801"/>
    </source>
</evidence>
<dbReference type="PIRSF" id="PIRSF010631">
    <property type="entry name" value="A-rhamnsds"/>
    <property type="match status" value="1"/>
</dbReference>
<reference evidence="8 9" key="1">
    <citation type="submission" date="2020-04" db="EMBL/GenBank/DDBJ databases">
        <title>Genome sequencing of novel species.</title>
        <authorList>
            <person name="Heo J."/>
            <person name="Kim S.-J."/>
            <person name="Kim J.-S."/>
            <person name="Hong S.-B."/>
            <person name="Kwon S.-W."/>
        </authorList>
    </citation>
    <scope>NUCLEOTIDE SEQUENCE [LARGE SCALE GENOMIC DNA]</scope>
    <source>
        <strain evidence="8 9">MFER-1</strain>
    </source>
</reference>
<dbReference type="Pfam" id="PF17389">
    <property type="entry name" value="Bac_rhamnosid6H"/>
    <property type="match status" value="1"/>
</dbReference>
<dbReference type="InterPro" id="IPR008902">
    <property type="entry name" value="Rhamnosid_concanavalin"/>
</dbReference>
<dbReference type="EC" id="3.2.1.40" evidence="2"/>
<dbReference type="InterPro" id="IPR012341">
    <property type="entry name" value="6hp_glycosidase-like_sf"/>
</dbReference>
<dbReference type="Gene3D" id="2.60.40.10">
    <property type="entry name" value="Immunoglobulins"/>
    <property type="match status" value="1"/>
</dbReference>
<evidence type="ECO:0000259" key="7">
    <source>
        <dbReference type="Pfam" id="PF17390"/>
    </source>
</evidence>
<gene>
    <name evidence="8" type="ORF">HH215_22705</name>
</gene>
<dbReference type="InterPro" id="IPR035396">
    <property type="entry name" value="Bac_rhamnosid6H"/>
</dbReference>
<dbReference type="InterPro" id="IPR035398">
    <property type="entry name" value="Bac_rhamnosid_C"/>
</dbReference>
<dbReference type="Gene3D" id="1.50.10.10">
    <property type="match status" value="1"/>
</dbReference>
<dbReference type="InterPro" id="IPR013737">
    <property type="entry name" value="Bac_rhamnosid_N"/>
</dbReference>
<dbReference type="InterPro" id="IPR016007">
    <property type="entry name" value="Alpha_rhamnosid"/>
</dbReference>
<organism evidence="8 9">
    <name type="scientific">Cohnella herbarum</name>
    <dbReference type="NCBI Taxonomy" id="2728023"/>
    <lineage>
        <taxon>Bacteria</taxon>
        <taxon>Bacillati</taxon>
        <taxon>Bacillota</taxon>
        <taxon>Bacilli</taxon>
        <taxon>Bacillales</taxon>
        <taxon>Paenibacillaceae</taxon>
        <taxon>Cohnella</taxon>
    </lineage>
</organism>
<dbReference type="AlphaFoldDB" id="A0A7Z2ZN11"/>
<feature type="domain" description="Alpha-L-rhamnosidase concanavalin-like" evidence="4">
    <location>
        <begin position="326"/>
        <end position="419"/>
    </location>
</feature>
<keyword evidence="3 8" id="KW-0378">Hydrolase</keyword>
<dbReference type="EMBL" id="CP051680">
    <property type="protein sequence ID" value="QJD85718.1"/>
    <property type="molecule type" value="Genomic_DNA"/>
</dbReference>
<dbReference type="GO" id="GO:0005975">
    <property type="term" value="P:carbohydrate metabolic process"/>
    <property type="evidence" value="ECO:0007669"/>
    <property type="project" value="InterPro"/>
</dbReference>
<dbReference type="KEGG" id="cheb:HH215_22705"/>
<evidence type="ECO:0000259" key="6">
    <source>
        <dbReference type="Pfam" id="PF17389"/>
    </source>
</evidence>
<dbReference type="Gene3D" id="2.60.420.10">
    <property type="entry name" value="Maltose phosphorylase, domain 3"/>
    <property type="match status" value="1"/>
</dbReference>
<dbReference type="Pfam" id="PF25788">
    <property type="entry name" value="Ig_Rha78A_N"/>
    <property type="match status" value="1"/>
</dbReference>
<accession>A0A7Z2ZN11</accession>
<evidence type="ECO:0000256" key="2">
    <source>
        <dbReference type="ARBA" id="ARBA00012652"/>
    </source>
</evidence>
<proteinExistence type="predicted"/>
<dbReference type="InterPro" id="IPR008928">
    <property type="entry name" value="6-hairpin_glycosidase_sf"/>
</dbReference>
<feature type="domain" description="Alpha-L-rhamnosidase six-hairpin glycosidase" evidence="6">
    <location>
        <begin position="435"/>
        <end position="786"/>
    </location>
</feature>
<evidence type="ECO:0000259" key="5">
    <source>
        <dbReference type="Pfam" id="PF08531"/>
    </source>
</evidence>
<dbReference type="Pfam" id="PF17390">
    <property type="entry name" value="Bac_rhamnosid_C"/>
    <property type="match status" value="1"/>
</dbReference>
<sequence>MTSFNIHSLSCEYLETLLGTDVKVPRFGWKLSSDRRGTNQQAYRIQVSESAANFDAPLWDSGIIESDKSVLVDYGGPEVRSRTRYYYRVRAWDNYGRESDWSTPSWWETGLLSHEEWKAEWITPDSEALDKDAKEVFLLRTRFHAKPGIRNARIYSTAAGVYELYLNGARVGDDLLAPGWTSYRQRHQYQTYDVTAALQDGENGIGILLGDGWYKGELTWLSKRNIYGDRRAALLQLCIQYEDGTEERVATDSSWKASTGAIRMSELYAGEVYDARLHQEGWSEAGYSDGEWFGTVSVPLPFDQLVAQENFPTRVTETLTPQRIVRTPSGETVLDMGQNLVGRVRMTLDVPAGTHIRLQHAEVLDKDGNFYTANLRKAKQIVEYISGEAGRVSYAPHFTFQGFRYLLVEGLQEMTDDRLLSGFVAEVIHSDMLPTGSFECSDPMVNRLQSNIVWGQRGNFLDVPTDCPQRDERLGWTGDAQVFIRTAAFNYHVGPFFTKWLRDLEADQRPSGSVPYVIPNALEDYTSTMWGDETYTSSAWGDAATVCPWTVYQVYGDRRLLEQQYGSMKAWVEFIRAQGKEEHLWNTGFHFGDWLALDAHEGSYFGATPVELVATAYYALSTRILRDAASVLGFEDDYRVYGELLNGIKDKFRQSFLTSEGRMAASTQTANILPLVFGLVDGIERERIASDLNELVTRNGYHLDTGFVGTPYLCLALSEKGYHGTAVKLLLQDQYPSWLYSITKDATTIWEHWDGIKPDGSFWSDDMNSYNHYAYGAIGDWMYRYVAGLDMDESVPAYKRVRIRPGISSGDLTYARASFESSYGRMTSDWRVVDAIVHVDSTIPANVSAEVFLDGARIDSVTESGNPLQAADGIQSYVETSEGVLVSVGSGTYRFSFKRGR</sequence>
<keyword evidence="9" id="KW-1185">Reference proteome</keyword>
<name>A0A7Z2ZN11_9BACL</name>
<protein>
    <recommendedName>
        <fullName evidence="2">alpha-L-rhamnosidase</fullName>
        <ecNumber evidence="2">3.2.1.40</ecNumber>
    </recommendedName>
</protein>
<evidence type="ECO:0000313" key="8">
    <source>
        <dbReference type="EMBL" id="QJD85718.1"/>
    </source>
</evidence>
<dbReference type="PANTHER" id="PTHR33307:SF6">
    <property type="entry name" value="ALPHA-RHAMNOSIDASE (EUROFUNG)-RELATED"/>
    <property type="match status" value="1"/>
</dbReference>
<dbReference type="SUPFAM" id="SSF48208">
    <property type="entry name" value="Six-hairpin glycosidases"/>
    <property type="match status" value="1"/>
</dbReference>
<evidence type="ECO:0000313" key="9">
    <source>
        <dbReference type="Proteomes" id="UP000502248"/>
    </source>
</evidence>
<evidence type="ECO:0000259" key="4">
    <source>
        <dbReference type="Pfam" id="PF05592"/>
    </source>
</evidence>
<feature type="domain" description="Bacterial alpha-L-rhamnosidase N-terminal" evidence="5">
    <location>
        <begin position="149"/>
        <end position="317"/>
    </location>
</feature>
<dbReference type="PANTHER" id="PTHR33307">
    <property type="entry name" value="ALPHA-RHAMNOSIDASE (EUROFUNG)"/>
    <property type="match status" value="1"/>
</dbReference>
<comment type="catalytic activity">
    <reaction evidence="1">
        <text>Hydrolysis of terminal non-reducing alpha-L-rhamnose residues in alpha-L-rhamnosides.</text>
        <dbReference type="EC" id="3.2.1.40"/>
    </reaction>
</comment>
<dbReference type="Proteomes" id="UP000502248">
    <property type="component" value="Chromosome"/>
</dbReference>
<dbReference type="GO" id="GO:0030596">
    <property type="term" value="F:alpha-L-rhamnosidase activity"/>
    <property type="evidence" value="ECO:0007669"/>
    <property type="project" value="UniProtKB-EC"/>
</dbReference>
<dbReference type="Pfam" id="PF05592">
    <property type="entry name" value="Bac_rhamnosid"/>
    <property type="match status" value="1"/>
</dbReference>
<evidence type="ECO:0000256" key="1">
    <source>
        <dbReference type="ARBA" id="ARBA00001445"/>
    </source>
</evidence>
<feature type="domain" description="Alpha-L-rhamnosidase C-terminal" evidence="7">
    <location>
        <begin position="793"/>
        <end position="864"/>
    </location>
</feature>
<dbReference type="Gene3D" id="2.60.120.260">
    <property type="entry name" value="Galactose-binding domain-like"/>
    <property type="match status" value="2"/>
</dbReference>
<dbReference type="InterPro" id="IPR013783">
    <property type="entry name" value="Ig-like_fold"/>
</dbReference>
<dbReference type="Pfam" id="PF08531">
    <property type="entry name" value="Bac_rhamnosid_N"/>
    <property type="match status" value="1"/>
</dbReference>
<dbReference type="RefSeq" id="WP_169281978.1">
    <property type="nucleotide sequence ID" value="NZ_CP051680.1"/>
</dbReference>